<feature type="region of interest" description="Disordered" evidence="1">
    <location>
        <begin position="368"/>
        <end position="387"/>
    </location>
</feature>
<organism evidence="3 4">
    <name type="scientific">Leptosphaeria maculans (strain JN3 / isolate v23.1.3 / race Av1-4-5-6-7-8)</name>
    <name type="common">Blackleg fungus</name>
    <name type="synonym">Phoma lingam</name>
    <dbReference type="NCBI Taxonomy" id="985895"/>
    <lineage>
        <taxon>Eukaryota</taxon>
        <taxon>Fungi</taxon>
        <taxon>Dikarya</taxon>
        <taxon>Ascomycota</taxon>
        <taxon>Pezizomycotina</taxon>
        <taxon>Dothideomycetes</taxon>
        <taxon>Pleosporomycetidae</taxon>
        <taxon>Pleosporales</taxon>
        <taxon>Pleosporineae</taxon>
        <taxon>Leptosphaeriaceae</taxon>
        <taxon>Plenodomus</taxon>
        <taxon>Plenodomus lingam/Leptosphaeria maculans species complex</taxon>
    </lineage>
</organism>
<protein>
    <recommendedName>
        <fullName evidence="5">Secreted protein</fullName>
    </recommendedName>
</protein>
<keyword evidence="4" id="KW-1185">Reference proteome</keyword>
<sequence length="424" mass="46262">MLTFLRWAIAGSLTTVQTCMHFSTHVFIKGYAERRSTALRLFQESANLHVSTKVFPPNSPVRYAAFCGNDWLVSSVLFVTGNVYTQQVNADIPASSEVLHVATSLPPLVSPDDWPEQGHVRRSGTSARHVLPNSSRSRKVTLVLQRCRSWSSGDDSAGVDRSIWTVTLVTSIDNKSDSPKLMLNVVVQSSARTIPRYSRSKQQPDWDCMTLSRSIPSTSRGAFDPLCVQKRKSLALHLIGGRDADVVCMLSISARTIRCTVTSPSMTTAKAPCTSIFHSIAVCTLRKRADSNSGGARPNLAFEQLLILQIRRVGLLAAKLTGVRNVRGEAGTDTRHLRPQPAMGVRAPSPRLFVAAMIPTSSTSIGSNLSHNNLPVRPAASGEKSDRNTALRLPNRLIEIYALFAVGLVLSPNFFGRCNQGRAD</sequence>
<evidence type="ECO:0000256" key="2">
    <source>
        <dbReference type="SAM" id="SignalP"/>
    </source>
</evidence>
<accession>E5A7R0</accession>
<dbReference type="GeneID" id="13289222"/>
<keyword evidence="2" id="KW-0732">Signal</keyword>
<evidence type="ECO:0000313" key="4">
    <source>
        <dbReference type="Proteomes" id="UP000002668"/>
    </source>
</evidence>
<dbReference type="Proteomes" id="UP000002668">
    <property type="component" value="Genome"/>
</dbReference>
<dbReference type="HOGENOM" id="CLU_647357_0_0_1"/>
<name>E5A7R0_LEPMJ</name>
<evidence type="ECO:0008006" key="5">
    <source>
        <dbReference type="Google" id="ProtNLM"/>
    </source>
</evidence>
<gene>
    <name evidence="3" type="ORF">LEMA_P088940.1</name>
</gene>
<evidence type="ECO:0000313" key="3">
    <source>
        <dbReference type="EMBL" id="CBX99655.1"/>
    </source>
</evidence>
<proteinExistence type="predicted"/>
<dbReference type="AlphaFoldDB" id="E5A7R0"/>
<feature type="signal peptide" evidence="2">
    <location>
        <begin position="1"/>
        <end position="18"/>
    </location>
</feature>
<evidence type="ECO:0000256" key="1">
    <source>
        <dbReference type="SAM" id="MobiDB-lite"/>
    </source>
</evidence>
<dbReference type="EMBL" id="FP929136">
    <property type="protein sequence ID" value="CBX99655.1"/>
    <property type="molecule type" value="Genomic_DNA"/>
</dbReference>
<dbReference type="VEuPathDB" id="FungiDB:LEMA_P088940.1"/>
<dbReference type="InParanoid" id="E5A7R0"/>
<feature type="chain" id="PRO_5003195147" description="Secreted protein" evidence="2">
    <location>
        <begin position="19"/>
        <end position="424"/>
    </location>
</feature>
<reference evidence="4" key="1">
    <citation type="journal article" date="2011" name="Nat. Commun.">
        <title>Effector diversification within compartments of the Leptosphaeria maculans genome affected by Repeat-Induced Point mutations.</title>
        <authorList>
            <person name="Rouxel T."/>
            <person name="Grandaubert J."/>
            <person name="Hane J.K."/>
            <person name="Hoede C."/>
            <person name="van de Wouw A.P."/>
            <person name="Couloux A."/>
            <person name="Dominguez V."/>
            <person name="Anthouard V."/>
            <person name="Bally P."/>
            <person name="Bourras S."/>
            <person name="Cozijnsen A.J."/>
            <person name="Ciuffetti L.M."/>
            <person name="Degrave A."/>
            <person name="Dilmaghani A."/>
            <person name="Duret L."/>
            <person name="Fudal I."/>
            <person name="Goodwin S.B."/>
            <person name="Gout L."/>
            <person name="Glaser N."/>
            <person name="Linglin J."/>
            <person name="Kema G.H.J."/>
            <person name="Lapalu N."/>
            <person name="Lawrence C.B."/>
            <person name="May K."/>
            <person name="Meyer M."/>
            <person name="Ollivier B."/>
            <person name="Poulain J."/>
            <person name="Schoch C.L."/>
            <person name="Simon A."/>
            <person name="Spatafora J.W."/>
            <person name="Stachowiak A."/>
            <person name="Turgeon B.G."/>
            <person name="Tyler B.M."/>
            <person name="Vincent D."/>
            <person name="Weissenbach J."/>
            <person name="Amselem J."/>
            <person name="Quesneville H."/>
            <person name="Oliver R.P."/>
            <person name="Wincker P."/>
            <person name="Balesdent M.-H."/>
            <person name="Howlett B.J."/>
        </authorList>
    </citation>
    <scope>NUCLEOTIDE SEQUENCE [LARGE SCALE GENOMIC DNA]</scope>
    <source>
        <strain evidence="4">JN3 / isolate v23.1.3 / race Av1-4-5-6-7-8</strain>
    </source>
</reference>